<proteinExistence type="predicted"/>
<dbReference type="EMBL" id="LQQA01000033">
    <property type="protein sequence ID" value="ORX09808.1"/>
    <property type="molecule type" value="Genomic_DNA"/>
</dbReference>
<evidence type="ECO:0000313" key="1">
    <source>
        <dbReference type="EMBL" id="ORX09808.1"/>
    </source>
</evidence>
<protein>
    <submittedName>
        <fullName evidence="1">Uncharacterized protein</fullName>
    </submittedName>
</protein>
<name>A0A1X2EUW8_9MYCO</name>
<sequence>MAPHRLQPFAVLCIAGRHDRGLVQRHPSGDRAQIRQPDPAQVGLAVRAPASVLVRLGQYALFLPPAQCRRCQPVEGGGLTDLYVRATSVFVHAEQLT</sequence>
<comment type="caution">
    <text evidence="1">The sequence shown here is derived from an EMBL/GenBank/DDBJ whole genome shotgun (WGS) entry which is preliminary data.</text>
</comment>
<evidence type="ECO:0000313" key="2">
    <source>
        <dbReference type="Proteomes" id="UP000193964"/>
    </source>
</evidence>
<dbReference type="Proteomes" id="UP000193964">
    <property type="component" value="Unassembled WGS sequence"/>
</dbReference>
<dbReference type="AlphaFoldDB" id="A0A1X2EUW8"/>
<gene>
    <name evidence="1" type="ORF">AWC31_06220</name>
</gene>
<organism evidence="1 2">
    <name type="scientific">Mycolicibacterium wolinskyi</name>
    <dbReference type="NCBI Taxonomy" id="59750"/>
    <lineage>
        <taxon>Bacteria</taxon>
        <taxon>Bacillati</taxon>
        <taxon>Actinomycetota</taxon>
        <taxon>Actinomycetes</taxon>
        <taxon>Mycobacteriales</taxon>
        <taxon>Mycobacteriaceae</taxon>
        <taxon>Mycolicibacterium</taxon>
    </lineage>
</organism>
<accession>A0A1X2EUW8</accession>
<reference evidence="1 2" key="1">
    <citation type="submission" date="2016-01" db="EMBL/GenBank/DDBJ databases">
        <title>The new phylogeny of the genus Mycobacterium.</title>
        <authorList>
            <person name="Tarcisio F."/>
            <person name="Conor M."/>
            <person name="Antonella G."/>
            <person name="Elisabetta G."/>
            <person name="Giulia F.S."/>
            <person name="Sara T."/>
            <person name="Anna F."/>
            <person name="Clotilde B."/>
            <person name="Roberto B."/>
            <person name="Veronica D.S."/>
            <person name="Fabio R."/>
            <person name="Monica P."/>
            <person name="Olivier J."/>
            <person name="Enrico T."/>
            <person name="Nicola S."/>
        </authorList>
    </citation>
    <scope>NUCLEOTIDE SEQUENCE [LARGE SCALE GENOMIC DNA]</scope>
    <source>
        <strain evidence="1 2">ATCC 700010</strain>
    </source>
</reference>